<feature type="region of interest" description="Disordered" evidence="2">
    <location>
        <begin position="220"/>
        <end position="340"/>
    </location>
</feature>
<evidence type="ECO:0000313" key="3">
    <source>
        <dbReference type="EMBL" id="KZT27397.1"/>
    </source>
</evidence>
<feature type="compositionally biased region" description="Basic and acidic residues" evidence="2">
    <location>
        <begin position="110"/>
        <end position="126"/>
    </location>
</feature>
<feature type="region of interest" description="Disordered" evidence="2">
    <location>
        <begin position="23"/>
        <end position="198"/>
    </location>
</feature>
<dbReference type="OrthoDB" id="2138242at2759"/>
<sequence length="802" mass="85584">MSKHANMATHAPQSLPSFAQAFSTPSLNSISSGSNALPPIQSRLSSMDDANHSRVESPPVQDEGKQGALESGPPKRSNLKRAHLGGVLGSGKRDNDSSDSERHRSPRLVRIKEEQEYEPVDRHLPAPDRSNPQYPESLQDASSAPPPSSTYPPPSKRRRVTISGTHPLNTNVQRAGSEHATPISPVVMGFPLNRDDPAAIEQKQKALIEQRRGSVAGVMSVPGKGSGPPAVNVVNPLSVSDEPGRNSGGKTTRTGRSSPSAIRATIASSTATPIRRSPLQASTTHTRNASPPSAPTQPAHTQTQNPTPPDRSIPAEPPQTFTDLSGGTPAPNALPPPPISFARRRAAQLGGMKKKPADIIISPRDPVTHQPAIQSAPPIPRASQQAGLSSFRMALPSLPPAMAAGAQHARRTTAGQVPPTPTRLGMPSTAARAGSSLAAGSRSPQVPIASTLVPPTPTSLAHPNYGAEKSAFLTPFESFYDALADSKQLKNWLSEQLQKSQSVMQEMQQQQERMEQMVEVVVDKKVAPMREEIYGLKRRVGELEEELYAARAAANANASAGPSRQFVSHLPAAAPMTSRARGEQHSQANIDRIDWFRTIVGAQVAPDTQYTFPPVVEMSGVPRRPHLIRRPSSTGRSSAGGDFADARSITGSERGSPVGFDMNKRVSVSAMRYEPAPSQPLSGSSRDSHSFQAYSHHSGAFGRGSPHSRSPLINAKAPAAPPLHRNNSYNRGGQTAQLGAEWERDREPAHRPSSGHRRTPDDGPSGEATQTAAERSDVRRNSMIISPPGSRPRSPESMDEGS</sequence>
<feature type="compositionally biased region" description="Basic and acidic residues" evidence="2">
    <location>
        <begin position="741"/>
        <end position="750"/>
    </location>
</feature>
<feature type="compositionally biased region" description="Polar residues" evidence="2">
    <location>
        <begin position="162"/>
        <end position="174"/>
    </location>
</feature>
<protein>
    <submittedName>
        <fullName evidence="3">Uncharacterized protein</fullName>
    </submittedName>
</protein>
<feature type="compositionally biased region" description="Pro residues" evidence="2">
    <location>
        <begin position="144"/>
        <end position="154"/>
    </location>
</feature>
<feature type="region of interest" description="Disordered" evidence="2">
    <location>
        <begin position="402"/>
        <end position="455"/>
    </location>
</feature>
<dbReference type="AlphaFoldDB" id="A0A165TZA7"/>
<feature type="compositionally biased region" description="Low complexity" evidence="2">
    <location>
        <begin position="428"/>
        <end position="443"/>
    </location>
</feature>
<evidence type="ECO:0000256" key="1">
    <source>
        <dbReference type="SAM" id="Coils"/>
    </source>
</evidence>
<feature type="coiled-coil region" evidence="1">
    <location>
        <begin position="490"/>
        <end position="524"/>
    </location>
</feature>
<organism evidence="3 4">
    <name type="scientific">Neolentinus lepideus HHB14362 ss-1</name>
    <dbReference type="NCBI Taxonomy" id="1314782"/>
    <lineage>
        <taxon>Eukaryota</taxon>
        <taxon>Fungi</taxon>
        <taxon>Dikarya</taxon>
        <taxon>Basidiomycota</taxon>
        <taxon>Agaricomycotina</taxon>
        <taxon>Agaricomycetes</taxon>
        <taxon>Gloeophyllales</taxon>
        <taxon>Gloeophyllaceae</taxon>
        <taxon>Neolentinus</taxon>
    </lineage>
</organism>
<feature type="compositionally biased region" description="Polar residues" evidence="2">
    <location>
        <begin position="725"/>
        <end position="737"/>
    </location>
</feature>
<keyword evidence="1" id="KW-0175">Coiled coil</keyword>
<feature type="compositionally biased region" description="Polar residues" evidence="2">
    <location>
        <begin position="130"/>
        <end position="141"/>
    </location>
</feature>
<feature type="compositionally biased region" description="Low complexity" evidence="2">
    <location>
        <begin position="782"/>
        <end position="792"/>
    </location>
</feature>
<evidence type="ECO:0000313" key="4">
    <source>
        <dbReference type="Proteomes" id="UP000076761"/>
    </source>
</evidence>
<proteinExistence type="predicted"/>
<feature type="compositionally biased region" description="Polar residues" evidence="2">
    <location>
        <begin position="679"/>
        <end position="695"/>
    </location>
</feature>
<dbReference type="InParanoid" id="A0A165TZA7"/>
<feature type="region of interest" description="Disordered" evidence="2">
    <location>
        <begin position="625"/>
        <end position="661"/>
    </location>
</feature>
<feature type="compositionally biased region" description="Basic and acidic residues" evidence="2">
    <location>
        <begin position="91"/>
        <end position="103"/>
    </location>
</feature>
<reference evidence="3 4" key="1">
    <citation type="journal article" date="2016" name="Mol. Biol. Evol.">
        <title>Comparative Genomics of Early-Diverging Mushroom-Forming Fungi Provides Insights into the Origins of Lignocellulose Decay Capabilities.</title>
        <authorList>
            <person name="Nagy L.G."/>
            <person name="Riley R."/>
            <person name="Tritt A."/>
            <person name="Adam C."/>
            <person name="Daum C."/>
            <person name="Floudas D."/>
            <person name="Sun H."/>
            <person name="Yadav J.S."/>
            <person name="Pangilinan J."/>
            <person name="Larsson K.H."/>
            <person name="Matsuura K."/>
            <person name="Barry K."/>
            <person name="Labutti K."/>
            <person name="Kuo R."/>
            <person name="Ohm R.A."/>
            <person name="Bhattacharya S.S."/>
            <person name="Shirouzu T."/>
            <person name="Yoshinaga Y."/>
            <person name="Martin F.M."/>
            <person name="Grigoriev I.V."/>
            <person name="Hibbett D.S."/>
        </authorList>
    </citation>
    <scope>NUCLEOTIDE SEQUENCE [LARGE SCALE GENOMIC DNA]</scope>
    <source>
        <strain evidence="3 4">HHB14362 ss-1</strain>
    </source>
</reference>
<feature type="compositionally biased region" description="Polar residues" evidence="2">
    <location>
        <begin position="279"/>
        <end position="305"/>
    </location>
</feature>
<feature type="region of interest" description="Disordered" evidence="2">
    <location>
        <begin position="673"/>
        <end position="802"/>
    </location>
</feature>
<name>A0A165TZA7_9AGAM</name>
<feature type="compositionally biased region" description="Polar residues" evidence="2">
    <location>
        <begin position="23"/>
        <end position="35"/>
    </location>
</feature>
<dbReference type="Proteomes" id="UP000076761">
    <property type="component" value="Unassembled WGS sequence"/>
</dbReference>
<feature type="compositionally biased region" description="Pro residues" evidence="2">
    <location>
        <begin position="306"/>
        <end position="317"/>
    </location>
</feature>
<dbReference type="EMBL" id="KV425562">
    <property type="protein sequence ID" value="KZT27397.1"/>
    <property type="molecule type" value="Genomic_DNA"/>
</dbReference>
<feature type="compositionally biased region" description="Low complexity" evidence="2">
    <location>
        <begin position="256"/>
        <end position="275"/>
    </location>
</feature>
<gene>
    <name evidence="3" type="ORF">NEOLEDRAFT_1155107</name>
</gene>
<accession>A0A165TZA7</accession>
<evidence type="ECO:0000256" key="2">
    <source>
        <dbReference type="SAM" id="MobiDB-lite"/>
    </source>
</evidence>
<keyword evidence="4" id="KW-1185">Reference proteome</keyword>